<proteinExistence type="predicted"/>
<dbReference type="PANTHER" id="PTHR28122:SF1">
    <property type="entry name" value="E3 UBIQUITIN-PROTEIN LIGASE SUBSTRATE RECEPTOR MMS22"/>
    <property type="match status" value="1"/>
</dbReference>
<organism evidence="2 3">
    <name type="scientific">Malassezia obtusa</name>
    <dbReference type="NCBI Taxonomy" id="76774"/>
    <lineage>
        <taxon>Eukaryota</taxon>
        <taxon>Fungi</taxon>
        <taxon>Dikarya</taxon>
        <taxon>Basidiomycota</taxon>
        <taxon>Ustilaginomycotina</taxon>
        <taxon>Malasseziomycetes</taxon>
        <taxon>Malasseziales</taxon>
        <taxon>Malasseziaceae</taxon>
        <taxon>Malassezia</taxon>
    </lineage>
</organism>
<dbReference type="GO" id="GO:0005634">
    <property type="term" value="C:nucleus"/>
    <property type="evidence" value="ECO:0007669"/>
    <property type="project" value="InterPro"/>
</dbReference>
<sequence length="1353" mass="145015">MTADAIGTSDPEEATGVGSDGGDDGRARLRAWRVKRARVEPGAPRRRAAQAPEPRAAAHSAAQGAAPPPARPAPMRHNLRERKPAQIHPYTVEALRYRRELYRNDWQDAVVSQREWRWARRQEEAEEADGEASLDEGSDQDTESSADEGRSPSLRASSVPDDVGPDAPAAADAAAGALEPASARSTPDAAPEDRARRAPRSPRTPHTPPSSDDSTDYERRFRILKRMMPAHMARACIDDLRAMRHGHAYDDSDASPPPAPSSPEAPASTSPLRPGESRRRRGAHTDAHAPLLSDAESESASEAAPASPPLVDADVRRWYAPRSPSPPAVREADAVDRMLTRTSGARGFGQRTGRAPRRTASKARGVRPARDRETEWLWAPAGARRRRSEAPTPDSDADSDARDARAPRAERPRRPAGTSVVYLSGDAERVRGVPTSRGDLRSYARLPYIPGAARAETIDVGDHAALVGVPMAPPPMAPKAQATADTPELHAELQELLTFDTLAHVSLDFRLRAPAAGVRFAPTTAIARGQLHALLHTERDVRRGEAPVCHVLGATLRAWLGVAELEQVVPAQLDALWDTLREADAEQEDAALPALFLGEWLAWHAQRPLALGDLDARAAHGVCLDTADDAVESLAARVVDLVYTALERGAPARGAARVRRALLWFRVQMAFRVHVLAPAPGTEGAVLEAAQPLMVHLLARGVHRSLAAVAAAPPGGVDDEGAELWIGLVHVLARVGADAFYDVLDAALDDWHAAAPASAVVWAERVWYVVLATCVLARFGAAAGVARSASAAPAGWALVARTLSLRLRFDARVEGAAPHALLRRRDAYIRVVVARCVLLADEYAWPLGDAEGVLGRLFDVFDAHRLADLPTETDHDFAPFLRRYDAGLLGAAPHGPAYQVFLQLLGRAGTQLVRAGDARRAARLFSRMTPVRVMPFTAANVPTSAERALLFNHYSLVMLFLYVVPSGAVQRLRQIRSFLEFAAADRVSQVTCVRAVVYCGTLFRHHSLPLAPVVAWFVEVCRAAAAEVRAAPAAADAPADRRAAHRQREAARVLHGVVRGVQHVVQHAALGAAPPRYPPPELLHAAWTDELLGLDAATDAEVVQGLGARAGADAGDDEFDDAFLSDPRLAALLGEPEPAPAAAAAWDAGADRAVAHALHTRISPALFARLAQPWDVAPARAACAAHAEVEALVAHAERDAHHAQLVACWAACAQVLVQAEVRTWRSYLTLGAESWKRLSDGVQKREVALQLALELARLDAAAFREEAWEVVGVWFQSIAAPHVTRQGALTAQLQAVDPGGVFRGVPWAAPPEDAARDTASAAAFAAARTRVLDAVLHNLDGGAGGALSACRRC</sequence>
<dbReference type="EMBL" id="CP119935">
    <property type="protein sequence ID" value="WFD02413.1"/>
    <property type="molecule type" value="Genomic_DNA"/>
</dbReference>
<name>A0AAF0E3C6_9BASI</name>
<feature type="region of interest" description="Disordered" evidence="1">
    <location>
        <begin position="1"/>
        <end position="88"/>
    </location>
</feature>
<dbReference type="GO" id="GO:0035361">
    <property type="term" value="C:Cul8-RING ubiquitin ligase complex"/>
    <property type="evidence" value="ECO:0007669"/>
    <property type="project" value="TreeGrafter"/>
</dbReference>
<accession>A0AAF0E3C6</accession>
<dbReference type="Pfam" id="PF09462">
    <property type="entry name" value="Mus7"/>
    <property type="match status" value="1"/>
</dbReference>
<feature type="compositionally biased region" description="Low complexity" evidence="1">
    <location>
        <begin position="49"/>
        <end position="65"/>
    </location>
</feature>
<dbReference type="PANTHER" id="PTHR28122">
    <property type="entry name" value="E3 UBIQUITIN-PROTEIN LIGASE SUBSTRATE RECEPTOR MMS22"/>
    <property type="match status" value="1"/>
</dbReference>
<dbReference type="GO" id="GO:0000724">
    <property type="term" value="P:double-strand break repair via homologous recombination"/>
    <property type="evidence" value="ECO:0007669"/>
    <property type="project" value="TreeGrafter"/>
</dbReference>
<protein>
    <submittedName>
        <fullName evidence="2">Uncharacterized protein</fullName>
    </submittedName>
</protein>
<feature type="region of interest" description="Disordered" evidence="1">
    <location>
        <begin position="340"/>
        <end position="418"/>
    </location>
</feature>
<dbReference type="InterPro" id="IPR019021">
    <property type="entry name" value="Mms22"/>
</dbReference>
<feature type="compositionally biased region" description="Basic and acidic residues" evidence="1">
    <location>
        <begin position="399"/>
        <end position="413"/>
    </location>
</feature>
<evidence type="ECO:0000256" key="1">
    <source>
        <dbReference type="SAM" id="MobiDB-lite"/>
    </source>
</evidence>
<evidence type="ECO:0000313" key="3">
    <source>
        <dbReference type="Proteomes" id="UP001214603"/>
    </source>
</evidence>
<dbReference type="Proteomes" id="UP001214603">
    <property type="component" value="Chromosome 2"/>
</dbReference>
<keyword evidence="3" id="KW-1185">Reference proteome</keyword>
<dbReference type="GO" id="GO:0031297">
    <property type="term" value="P:replication fork processing"/>
    <property type="evidence" value="ECO:0007669"/>
    <property type="project" value="InterPro"/>
</dbReference>
<feature type="region of interest" description="Disordered" evidence="1">
    <location>
        <begin position="112"/>
        <end position="218"/>
    </location>
</feature>
<reference evidence="2" key="1">
    <citation type="submission" date="2023-03" db="EMBL/GenBank/DDBJ databases">
        <title>Mating type loci evolution in Malassezia.</title>
        <authorList>
            <person name="Coelho M.A."/>
        </authorList>
    </citation>
    <scope>NUCLEOTIDE SEQUENCE</scope>
    <source>
        <strain evidence="2">CBS 7876</strain>
    </source>
</reference>
<feature type="compositionally biased region" description="Low complexity" evidence="1">
    <location>
        <begin position="157"/>
        <end position="189"/>
    </location>
</feature>
<feature type="compositionally biased region" description="Acidic residues" evidence="1">
    <location>
        <begin position="124"/>
        <end position="146"/>
    </location>
</feature>
<evidence type="ECO:0000313" key="2">
    <source>
        <dbReference type="EMBL" id="WFD02413.1"/>
    </source>
</evidence>
<feature type="compositionally biased region" description="Basic and acidic residues" evidence="1">
    <location>
        <begin position="114"/>
        <end position="123"/>
    </location>
</feature>
<gene>
    <name evidence="2" type="ORF">MOBT1_001095</name>
</gene>
<feature type="compositionally biased region" description="Basic residues" evidence="1">
    <location>
        <begin position="354"/>
        <end position="367"/>
    </location>
</feature>
<feature type="region of interest" description="Disordered" evidence="1">
    <location>
        <begin position="247"/>
        <end position="284"/>
    </location>
</feature>